<dbReference type="InterPro" id="IPR000944">
    <property type="entry name" value="Tscrpt_reg_Rrf2"/>
</dbReference>
<feature type="compositionally biased region" description="Basic and acidic residues" evidence="1">
    <location>
        <begin position="161"/>
        <end position="170"/>
    </location>
</feature>
<evidence type="ECO:0000256" key="1">
    <source>
        <dbReference type="SAM" id="MobiDB-lite"/>
    </source>
</evidence>
<evidence type="ECO:0000313" key="2">
    <source>
        <dbReference type="EMBL" id="CBH96461.1"/>
    </source>
</evidence>
<sequence length="206" mass="22347">MKPTRQEQLALDVMLALARARSGSASVQDLGAALQMAPSTLKTLFERLMDAGLLRCESAPDDCYGLARAPRSITAADIVLASQQGPGGAGHGRLIGARNRASMEATALRALETALNRCSLEFLQAITLQDLARGMPCCENARSHEFQREAPRHRPAPQANQERKLDDPTARGRRRSQGPREMPPMRDSRAVHLQALAPGGVGRCFR</sequence>
<evidence type="ECO:0008006" key="3">
    <source>
        <dbReference type="Google" id="ProtNLM"/>
    </source>
</evidence>
<dbReference type="SUPFAM" id="SSF46785">
    <property type="entry name" value="Winged helix' DNA-binding domain"/>
    <property type="match status" value="1"/>
</dbReference>
<proteinExistence type="predicted"/>
<name>E6PNF9_9ZZZZ</name>
<dbReference type="EMBL" id="CABM01000027">
    <property type="protein sequence ID" value="CBH96461.1"/>
    <property type="molecule type" value="Genomic_DNA"/>
</dbReference>
<organism evidence="2">
    <name type="scientific">mine drainage metagenome</name>
    <dbReference type="NCBI Taxonomy" id="410659"/>
    <lineage>
        <taxon>unclassified sequences</taxon>
        <taxon>metagenomes</taxon>
        <taxon>ecological metagenomes</taxon>
    </lineage>
</organism>
<accession>E6PNF9</accession>
<gene>
    <name evidence="2" type="ORF">CARN2_1319</name>
</gene>
<feature type="compositionally biased region" description="Basic and acidic residues" evidence="1">
    <location>
        <begin position="143"/>
        <end position="152"/>
    </location>
</feature>
<dbReference type="AlphaFoldDB" id="E6PNF9"/>
<feature type="region of interest" description="Disordered" evidence="1">
    <location>
        <begin position="143"/>
        <end position="191"/>
    </location>
</feature>
<dbReference type="Pfam" id="PF02082">
    <property type="entry name" value="Rrf2"/>
    <property type="match status" value="1"/>
</dbReference>
<dbReference type="InterPro" id="IPR036390">
    <property type="entry name" value="WH_DNA-bd_sf"/>
</dbReference>
<reference evidence="2" key="1">
    <citation type="submission" date="2009-10" db="EMBL/GenBank/DDBJ databases">
        <title>Diversity of trophic interactions inside an arsenic-rich microbial ecosystem.</title>
        <authorList>
            <person name="Bertin P.N."/>
            <person name="Heinrich-Salmeron A."/>
            <person name="Pelletier E."/>
            <person name="Goulhen-Chollet F."/>
            <person name="Arsene-Ploetze F."/>
            <person name="Gallien S."/>
            <person name="Calteau A."/>
            <person name="Vallenet D."/>
            <person name="Casiot C."/>
            <person name="Chane-Woon-Ming B."/>
            <person name="Giloteaux L."/>
            <person name="Barakat M."/>
            <person name="Bonnefoy V."/>
            <person name="Bruneel O."/>
            <person name="Chandler M."/>
            <person name="Cleiss J."/>
            <person name="Duran R."/>
            <person name="Elbaz-Poulichet F."/>
            <person name="Fonknechten N."/>
            <person name="Lauga B."/>
            <person name="Mornico D."/>
            <person name="Ortet P."/>
            <person name="Schaeffer C."/>
            <person name="Siguier P."/>
            <person name="Alexander Thil Smith A."/>
            <person name="Van Dorsselaer A."/>
            <person name="Weissenbach J."/>
            <person name="Medigue C."/>
            <person name="Le Paslier D."/>
        </authorList>
    </citation>
    <scope>NUCLEOTIDE SEQUENCE</scope>
</reference>
<dbReference type="InterPro" id="IPR036388">
    <property type="entry name" value="WH-like_DNA-bd_sf"/>
</dbReference>
<dbReference type="Gene3D" id="1.10.10.10">
    <property type="entry name" value="Winged helix-like DNA-binding domain superfamily/Winged helix DNA-binding domain"/>
    <property type="match status" value="1"/>
</dbReference>
<dbReference type="PROSITE" id="PS51197">
    <property type="entry name" value="HTH_RRF2_2"/>
    <property type="match status" value="1"/>
</dbReference>
<comment type="caution">
    <text evidence="2">The sequence shown here is derived from an EMBL/GenBank/DDBJ whole genome shotgun (WGS) entry which is preliminary data.</text>
</comment>
<protein>
    <recommendedName>
        <fullName evidence="3">Transcriptional regulator</fullName>
    </recommendedName>
</protein>